<accession>A0A7P3</accession>
<dbReference type="Pfam" id="PF24203">
    <property type="entry name" value="Phage_ProQ_C_like"/>
    <property type="match status" value="1"/>
</dbReference>
<dbReference type="KEGG" id="vg:4484402"/>
<evidence type="ECO:0000313" key="1">
    <source>
        <dbReference type="EMBL" id="BAF36220.1"/>
    </source>
</evidence>
<protein>
    <submittedName>
        <fullName evidence="1">Uncharacterized protein</fullName>
    </submittedName>
</protein>
<name>A0A7P3_9CAUD</name>
<dbReference type="EMBL" id="AB231700">
    <property type="protein sequence ID" value="BAF36220.1"/>
    <property type="molecule type" value="Genomic_DNA"/>
</dbReference>
<sequence>MLPKDFIKKGARVWAVIPEENGTWGTIKSVGRKYIVVDGKKFHIDTHRQVGDWERELYTSPEAYTKKRRGECLIEELLCTLSHPNVTPEWFGGIDKLIEACEIMGINTDNYP</sequence>
<organism evidence="1 2">
    <name type="scientific">Microcystis phage LMM01</name>
    <dbReference type="NCBI Taxonomy" id="2856824"/>
    <lineage>
        <taxon>Viruses</taxon>
        <taxon>Duplodnaviria</taxon>
        <taxon>Heunggongvirae</taxon>
        <taxon>Uroviricota</taxon>
        <taxon>Caudoviricetes</taxon>
        <taxon>Fukuivirus</taxon>
        <taxon>Fukuivirus LMM01</taxon>
    </lineage>
</organism>
<evidence type="ECO:0000313" key="2">
    <source>
        <dbReference type="Proteomes" id="UP000001249"/>
    </source>
</evidence>
<dbReference type="Proteomes" id="UP000001249">
    <property type="component" value="Segment"/>
</dbReference>
<dbReference type="GeneID" id="4484402"/>
<keyword evidence="2" id="KW-1185">Reference proteome</keyword>
<reference evidence="2" key="1">
    <citation type="journal article" date="2008" name="J. Bacteriol.">
        <title>Ma-LMM01 infecting toxic Microcystis aeruginosa illuminates diverse cyanophage genome strategies.</title>
        <authorList>
            <person name="Yoshida T."/>
            <person name="Nagasaki K."/>
            <person name="Takashima Y."/>
            <person name="Shirai Y."/>
            <person name="Tomaru Y."/>
            <person name="Takao Y."/>
            <person name="Sakamoto S."/>
            <person name="Hiroishi S."/>
            <person name="Ogata H."/>
        </authorList>
    </citation>
    <scope>NUCLEOTIDE SEQUENCE</scope>
</reference>
<dbReference type="InterPro" id="IPR056982">
    <property type="entry name" value="Phage_ProQ_C-like"/>
</dbReference>
<dbReference type="RefSeq" id="YP_851143.1">
    <property type="nucleotide sequence ID" value="NC_008562.1"/>
</dbReference>
<proteinExistence type="predicted"/>